<dbReference type="InterPro" id="IPR011991">
    <property type="entry name" value="ArsR-like_HTH"/>
</dbReference>
<dbReference type="Pfam" id="PF03551">
    <property type="entry name" value="PadR"/>
    <property type="match status" value="1"/>
</dbReference>
<evidence type="ECO:0000313" key="3">
    <source>
        <dbReference type="Proteomes" id="UP001500266"/>
    </source>
</evidence>
<name>A0ABP7YV59_9ACTN</name>
<dbReference type="CDD" id="cd00090">
    <property type="entry name" value="HTH_ARSR"/>
    <property type="match status" value="1"/>
</dbReference>
<keyword evidence="3" id="KW-1185">Reference proteome</keyword>
<dbReference type="InterPro" id="IPR005149">
    <property type="entry name" value="Tscrpt_reg_PadR_N"/>
</dbReference>
<accession>A0ABP7YV59</accession>
<comment type="caution">
    <text evidence="2">The sequence shown here is derived from an EMBL/GenBank/DDBJ whole genome shotgun (WGS) entry which is preliminary data.</text>
</comment>
<reference evidence="3" key="1">
    <citation type="journal article" date="2019" name="Int. J. Syst. Evol. Microbiol.">
        <title>The Global Catalogue of Microorganisms (GCM) 10K type strain sequencing project: providing services to taxonomists for standard genome sequencing and annotation.</title>
        <authorList>
            <consortium name="The Broad Institute Genomics Platform"/>
            <consortium name="The Broad Institute Genome Sequencing Center for Infectious Disease"/>
            <person name="Wu L."/>
            <person name="Ma J."/>
        </authorList>
    </citation>
    <scope>NUCLEOTIDE SEQUENCE [LARGE SCALE GENOMIC DNA]</scope>
    <source>
        <strain evidence="3">JCM 17316</strain>
    </source>
</reference>
<sequence length="235" mass="25079">MGATFESEWPWAAFAAAKLRGAAARAAARAASHAAAHAAAHGRGFGWGASARGEFPGFGGFFGPGGPWGRGAPWGKGKARKGNVRAAILALLAEEPRNGYQIIQEIGERSGGAWRPSPGAVYPALQQLVDEGLIRAEEGAGRRVHRLTDEGRAYVEAHADELREPWAAMTPDYGEGVPEMFKQAAQTGAALMQIVHSGSPDQVARARDVLARTRRDLYRILADDGEDVPDDDREE</sequence>
<dbReference type="PANTHER" id="PTHR43252:SF2">
    <property type="entry name" value="TRANSCRIPTION REGULATOR, PADR-LIKE FAMILY"/>
    <property type="match status" value="1"/>
</dbReference>
<dbReference type="InterPro" id="IPR036390">
    <property type="entry name" value="WH_DNA-bd_sf"/>
</dbReference>
<dbReference type="InterPro" id="IPR036388">
    <property type="entry name" value="WH-like_DNA-bd_sf"/>
</dbReference>
<dbReference type="Gene3D" id="1.10.10.10">
    <property type="entry name" value="Winged helix-like DNA-binding domain superfamily/Winged helix DNA-binding domain"/>
    <property type="match status" value="1"/>
</dbReference>
<gene>
    <name evidence="2" type="ORF">GCM10022416_30320</name>
</gene>
<dbReference type="EMBL" id="BAABDO010000039">
    <property type="protein sequence ID" value="GAA4141887.1"/>
    <property type="molecule type" value="Genomic_DNA"/>
</dbReference>
<proteinExistence type="predicted"/>
<dbReference type="SUPFAM" id="SSF46785">
    <property type="entry name" value="Winged helix' DNA-binding domain"/>
    <property type="match status" value="1"/>
</dbReference>
<protein>
    <recommendedName>
        <fullName evidence="1">Transcription regulator PadR N-terminal domain-containing protein</fullName>
    </recommendedName>
</protein>
<dbReference type="Proteomes" id="UP001500266">
    <property type="component" value="Unassembled WGS sequence"/>
</dbReference>
<organism evidence="2 3">
    <name type="scientific">Actinomadura keratinilytica</name>
    <dbReference type="NCBI Taxonomy" id="547461"/>
    <lineage>
        <taxon>Bacteria</taxon>
        <taxon>Bacillati</taxon>
        <taxon>Actinomycetota</taxon>
        <taxon>Actinomycetes</taxon>
        <taxon>Streptosporangiales</taxon>
        <taxon>Thermomonosporaceae</taxon>
        <taxon>Actinomadura</taxon>
    </lineage>
</organism>
<dbReference type="PANTHER" id="PTHR43252">
    <property type="entry name" value="TRANSCRIPTIONAL REGULATOR YQJI"/>
    <property type="match status" value="1"/>
</dbReference>
<evidence type="ECO:0000259" key="1">
    <source>
        <dbReference type="Pfam" id="PF03551"/>
    </source>
</evidence>
<feature type="domain" description="Transcription regulator PadR N-terminal" evidence="1">
    <location>
        <begin position="88"/>
        <end position="156"/>
    </location>
</feature>
<dbReference type="RefSeq" id="WP_345021818.1">
    <property type="nucleotide sequence ID" value="NZ_BAABDO010000039.1"/>
</dbReference>
<evidence type="ECO:0000313" key="2">
    <source>
        <dbReference type="EMBL" id="GAA4141887.1"/>
    </source>
</evidence>